<dbReference type="PROSITE" id="PS50110">
    <property type="entry name" value="RESPONSE_REGULATORY"/>
    <property type="match status" value="1"/>
</dbReference>
<proteinExistence type="predicted"/>
<evidence type="ECO:0000256" key="3">
    <source>
        <dbReference type="PROSITE-ProRule" id="PRU00169"/>
    </source>
</evidence>
<dbReference type="Gene3D" id="3.40.50.300">
    <property type="entry name" value="P-loop containing nucleotide triphosphate hydrolases"/>
    <property type="match status" value="1"/>
</dbReference>
<dbReference type="InterPro" id="IPR027417">
    <property type="entry name" value="P-loop_NTPase"/>
</dbReference>
<name>A0A3S9T331_9FIRM</name>
<evidence type="ECO:0000256" key="1">
    <source>
        <dbReference type="ARBA" id="ARBA00018672"/>
    </source>
</evidence>
<keyword evidence="3" id="KW-0597">Phosphoprotein</keyword>
<evidence type="ECO:0000259" key="4">
    <source>
        <dbReference type="PROSITE" id="PS50110"/>
    </source>
</evidence>
<dbReference type="GO" id="GO:0000160">
    <property type="term" value="P:phosphorelay signal transduction system"/>
    <property type="evidence" value="ECO:0007669"/>
    <property type="project" value="InterPro"/>
</dbReference>
<sequence>MIIDDIKDTRENIGRLISLEDDLEVVAEANDAEKGIELAKKVQPDIILMDINLPGMDGLKATEVLSRELPESSVIIISVQEEHYYMQQAISAGAREFLMKPFSRDELVKAIRRVSSIEQKQLSETIPKVRKRTGEVITVFSGKGGVGKTTITVNLAVALARLTGEEVVVLDLDLQFGDVSLMMGLPTDVTITDLAREIDKISGDDLENYLLTHRSGVKVLAAPVRPEEAELIKRNHVSKIIHLLRQKYQYVLIDTEPTLHEINLVALDFSDKIILVSLLELAAIKNIRLSLQIMEKLNYSKEKILLILNRSNSKHGPGLKDFKITLNFPIKLKIPGDEKIAVRAMNTGEPFVLSNPGSSISKSIFELAYLVEPEAKGNNRGGLFRTMKQLFGK</sequence>
<organism evidence="5 6">
    <name type="scientific">Anoxybacter fermentans</name>
    <dbReference type="NCBI Taxonomy" id="1323375"/>
    <lineage>
        <taxon>Bacteria</taxon>
        <taxon>Bacillati</taxon>
        <taxon>Bacillota</taxon>
        <taxon>Clostridia</taxon>
        <taxon>Halanaerobiales</taxon>
        <taxon>Anoxybacter</taxon>
    </lineage>
</organism>
<gene>
    <name evidence="5" type="ORF">BBF96_14155</name>
</gene>
<dbReference type="GO" id="GO:0016887">
    <property type="term" value="F:ATP hydrolysis activity"/>
    <property type="evidence" value="ECO:0007669"/>
    <property type="project" value="TreeGrafter"/>
</dbReference>
<evidence type="ECO:0000256" key="2">
    <source>
        <dbReference type="ARBA" id="ARBA00024867"/>
    </source>
</evidence>
<dbReference type="PANTHER" id="PTHR43384">
    <property type="entry name" value="SEPTUM SITE-DETERMINING PROTEIN MIND HOMOLOG, CHLOROPLASTIC-RELATED"/>
    <property type="match status" value="1"/>
</dbReference>
<evidence type="ECO:0000313" key="5">
    <source>
        <dbReference type="EMBL" id="AZR74946.1"/>
    </source>
</evidence>
<keyword evidence="6" id="KW-1185">Reference proteome</keyword>
<feature type="domain" description="Response regulatory" evidence="4">
    <location>
        <begin position="1"/>
        <end position="115"/>
    </location>
</feature>
<dbReference type="SMART" id="SM00448">
    <property type="entry name" value="REC"/>
    <property type="match status" value="1"/>
</dbReference>
<dbReference type="GO" id="GO:0005524">
    <property type="term" value="F:ATP binding"/>
    <property type="evidence" value="ECO:0007669"/>
    <property type="project" value="TreeGrafter"/>
</dbReference>
<dbReference type="Gene3D" id="3.40.50.2300">
    <property type="match status" value="1"/>
</dbReference>
<dbReference type="InterPro" id="IPR001789">
    <property type="entry name" value="Sig_transdc_resp-reg_receiver"/>
</dbReference>
<dbReference type="InterPro" id="IPR011006">
    <property type="entry name" value="CheY-like_superfamily"/>
</dbReference>
<evidence type="ECO:0000313" key="6">
    <source>
        <dbReference type="Proteomes" id="UP000267250"/>
    </source>
</evidence>
<dbReference type="EMBL" id="CP016379">
    <property type="protein sequence ID" value="AZR74946.1"/>
    <property type="molecule type" value="Genomic_DNA"/>
</dbReference>
<dbReference type="Pfam" id="PF13614">
    <property type="entry name" value="AAA_31"/>
    <property type="match status" value="1"/>
</dbReference>
<dbReference type="SUPFAM" id="SSF52172">
    <property type="entry name" value="CheY-like"/>
    <property type="match status" value="1"/>
</dbReference>
<dbReference type="AlphaFoldDB" id="A0A3S9T331"/>
<comment type="function">
    <text evidence="2">May play the central regulatory role in sporulation. It may be an element of the effector pathway responsible for the activation of sporulation genes in response to nutritional stress. Spo0A may act in concert with spo0H (a sigma factor) to control the expression of some genes that are critical to the sporulation process.</text>
</comment>
<accession>A0A3S9T331</accession>
<dbReference type="GO" id="GO:0009898">
    <property type="term" value="C:cytoplasmic side of plasma membrane"/>
    <property type="evidence" value="ECO:0007669"/>
    <property type="project" value="TreeGrafter"/>
</dbReference>
<dbReference type="CDD" id="cd17535">
    <property type="entry name" value="REC_NarL-like"/>
    <property type="match status" value="1"/>
</dbReference>
<protein>
    <recommendedName>
        <fullName evidence="1">Stage 0 sporulation protein A homolog</fullName>
    </recommendedName>
</protein>
<dbReference type="InterPro" id="IPR050625">
    <property type="entry name" value="ParA/MinD_ATPase"/>
</dbReference>
<dbReference type="Proteomes" id="UP000267250">
    <property type="component" value="Chromosome"/>
</dbReference>
<dbReference type="SUPFAM" id="SSF52540">
    <property type="entry name" value="P-loop containing nucleoside triphosphate hydrolases"/>
    <property type="match status" value="1"/>
</dbReference>
<feature type="modified residue" description="4-aspartylphosphate" evidence="3">
    <location>
        <position position="50"/>
    </location>
</feature>
<dbReference type="KEGG" id="aft:BBF96_14155"/>
<dbReference type="InterPro" id="IPR058245">
    <property type="entry name" value="NreC/VraR/RcsB-like_REC"/>
</dbReference>
<dbReference type="GO" id="GO:0005829">
    <property type="term" value="C:cytosol"/>
    <property type="evidence" value="ECO:0007669"/>
    <property type="project" value="TreeGrafter"/>
</dbReference>
<dbReference type="InterPro" id="IPR025669">
    <property type="entry name" value="AAA_dom"/>
</dbReference>
<dbReference type="GO" id="GO:0051782">
    <property type="term" value="P:negative regulation of cell division"/>
    <property type="evidence" value="ECO:0007669"/>
    <property type="project" value="TreeGrafter"/>
</dbReference>
<dbReference type="Pfam" id="PF00072">
    <property type="entry name" value="Response_reg"/>
    <property type="match status" value="1"/>
</dbReference>
<dbReference type="PANTHER" id="PTHR43384:SF13">
    <property type="entry name" value="SLR0110 PROTEIN"/>
    <property type="match status" value="1"/>
</dbReference>
<reference evidence="5 6" key="1">
    <citation type="submission" date="2016-07" db="EMBL/GenBank/DDBJ databases">
        <title>Genome and transcriptome analysis of iron-reducing fermentative bacteria Anoxybacter fermentans.</title>
        <authorList>
            <person name="Zeng X."/>
            <person name="Shao Z."/>
        </authorList>
    </citation>
    <scope>NUCLEOTIDE SEQUENCE [LARGE SCALE GENOMIC DNA]</scope>
    <source>
        <strain evidence="5 6">DY22613</strain>
    </source>
</reference>